<dbReference type="OrthoDB" id="70763at2759"/>
<dbReference type="AlphaFoldDB" id="A0A976NZ03"/>
<dbReference type="Proteomes" id="UP000294530">
    <property type="component" value="Unassembled WGS sequence"/>
</dbReference>
<proteinExistence type="predicted"/>
<name>A0A976NZ03_BRELC</name>
<protein>
    <submittedName>
        <fullName evidence="2">Uncharacterized protein</fullName>
    </submittedName>
</protein>
<feature type="signal peptide" evidence="1">
    <location>
        <begin position="1"/>
        <end position="22"/>
    </location>
</feature>
<comment type="caution">
    <text evidence="2">The sequence shown here is derived from an EMBL/GenBank/DDBJ whole genome shotgun (WGS) entry which is preliminary data.</text>
</comment>
<dbReference type="GeneID" id="94351669"/>
<evidence type="ECO:0000313" key="2">
    <source>
        <dbReference type="EMBL" id="TDH73225.1"/>
    </source>
</evidence>
<dbReference type="Gene3D" id="2.30.30.100">
    <property type="match status" value="1"/>
</dbReference>
<dbReference type="KEGG" id="blac:94351669"/>
<keyword evidence="3" id="KW-1185">Reference proteome</keyword>
<feature type="chain" id="PRO_5036879612" evidence="1">
    <location>
        <begin position="23"/>
        <end position="95"/>
    </location>
</feature>
<evidence type="ECO:0000256" key="1">
    <source>
        <dbReference type="SAM" id="SignalP"/>
    </source>
</evidence>
<gene>
    <name evidence="2" type="ORF">CCR75_007942</name>
</gene>
<keyword evidence="1" id="KW-0732">Signal</keyword>
<reference evidence="2 3" key="1">
    <citation type="journal article" date="2021" name="Genome Biol.">
        <title>AFLAP: assembly-free linkage analysis pipeline using k-mers from genome sequencing data.</title>
        <authorList>
            <person name="Fletcher K."/>
            <person name="Zhang L."/>
            <person name="Gil J."/>
            <person name="Han R."/>
            <person name="Cavanaugh K."/>
            <person name="Michelmore R."/>
        </authorList>
    </citation>
    <scope>NUCLEOTIDE SEQUENCE [LARGE SCALE GENOMIC DNA]</scope>
    <source>
        <strain evidence="2 3">SF5</strain>
    </source>
</reference>
<dbReference type="EMBL" id="SHOA02000001">
    <property type="protein sequence ID" value="TDH73225.1"/>
    <property type="molecule type" value="Genomic_DNA"/>
</dbReference>
<organism evidence="2 3">
    <name type="scientific">Bremia lactucae</name>
    <name type="common">Lettuce downy mildew</name>
    <dbReference type="NCBI Taxonomy" id="4779"/>
    <lineage>
        <taxon>Eukaryota</taxon>
        <taxon>Sar</taxon>
        <taxon>Stramenopiles</taxon>
        <taxon>Oomycota</taxon>
        <taxon>Peronosporomycetes</taxon>
        <taxon>Peronosporales</taxon>
        <taxon>Peronosporaceae</taxon>
        <taxon>Bremia</taxon>
    </lineage>
</organism>
<sequence>MDREAARTRMLNLWLMLSTTSAANISVHTNQGTVMHVDNLISNAGQTLLACINLATPVGTYTHAVLRDHEVAQIEWNLSKTELKTLVYDDLIEMP</sequence>
<dbReference type="RefSeq" id="XP_067822724.1">
    <property type="nucleotide sequence ID" value="XM_067965998.1"/>
</dbReference>
<evidence type="ECO:0000313" key="3">
    <source>
        <dbReference type="Proteomes" id="UP000294530"/>
    </source>
</evidence>
<accession>A0A976NZ03</accession>